<dbReference type="GO" id="GO:0005524">
    <property type="term" value="F:ATP binding"/>
    <property type="evidence" value="ECO:0007669"/>
    <property type="project" value="UniProtKB-UniRule"/>
</dbReference>
<feature type="domain" description="Protein kinase" evidence="16">
    <location>
        <begin position="22"/>
        <end position="310"/>
    </location>
</feature>
<dbReference type="Proteomes" id="UP001165065">
    <property type="component" value="Unassembled WGS sequence"/>
</dbReference>
<dbReference type="GO" id="GO:0000082">
    <property type="term" value="P:G1/S transition of mitotic cell cycle"/>
    <property type="evidence" value="ECO:0007669"/>
    <property type="project" value="TreeGrafter"/>
</dbReference>
<dbReference type="OrthoDB" id="1732493at2759"/>
<keyword evidence="6" id="KW-0418">Kinase</keyword>
<gene>
    <name evidence="17" type="ORF">TrCOL_g9336</name>
</gene>
<comment type="catalytic activity">
    <reaction evidence="12">
        <text>L-threonyl-[protein] + ATP = O-phospho-L-threonyl-[protein] + ADP + H(+)</text>
        <dbReference type="Rhea" id="RHEA:46608"/>
        <dbReference type="Rhea" id="RHEA-COMP:11060"/>
        <dbReference type="Rhea" id="RHEA-COMP:11605"/>
        <dbReference type="ChEBI" id="CHEBI:15378"/>
        <dbReference type="ChEBI" id="CHEBI:30013"/>
        <dbReference type="ChEBI" id="CHEBI:30616"/>
        <dbReference type="ChEBI" id="CHEBI:61977"/>
        <dbReference type="ChEBI" id="CHEBI:456216"/>
        <dbReference type="EC" id="2.7.11.22"/>
    </reaction>
</comment>
<dbReference type="PANTHER" id="PTHR24056:SF254">
    <property type="entry name" value="CYCLIN-DEPENDENT KINASE 2"/>
    <property type="match status" value="1"/>
</dbReference>
<evidence type="ECO:0000313" key="17">
    <source>
        <dbReference type="EMBL" id="GMI45029.1"/>
    </source>
</evidence>
<evidence type="ECO:0000313" key="18">
    <source>
        <dbReference type="Proteomes" id="UP001165065"/>
    </source>
</evidence>
<dbReference type="EMBL" id="BRYA01001530">
    <property type="protein sequence ID" value="GMI45029.1"/>
    <property type="molecule type" value="Genomic_DNA"/>
</dbReference>
<dbReference type="InterPro" id="IPR050108">
    <property type="entry name" value="CDK"/>
</dbReference>
<dbReference type="GO" id="GO:0000307">
    <property type="term" value="C:cyclin-dependent protein kinase holoenzyme complex"/>
    <property type="evidence" value="ECO:0007669"/>
    <property type="project" value="TreeGrafter"/>
</dbReference>
<comment type="subunit">
    <text evidence="8">May form a complex composed of at least the catalytic subunit CRK2 and a cyclin.</text>
</comment>
<evidence type="ECO:0000259" key="16">
    <source>
        <dbReference type="PROSITE" id="PS50011"/>
    </source>
</evidence>
<dbReference type="InterPro" id="IPR017441">
    <property type="entry name" value="Protein_kinase_ATP_BS"/>
</dbReference>
<evidence type="ECO:0000256" key="2">
    <source>
        <dbReference type="ARBA" id="ARBA00012425"/>
    </source>
</evidence>
<evidence type="ECO:0000256" key="13">
    <source>
        <dbReference type="ARBA" id="ARBA00048367"/>
    </source>
</evidence>
<dbReference type="GO" id="GO:0004693">
    <property type="term" value="F:cyclin-dependent protein serine/threonine kinase activity"/>
    <property type="evidence" value="ECO:0007669"/>
    <property type="project" value="UniProtKB-EC"/>
</dbReference>
<evidence type="ECO:0000256" key="15">
    <source>
        <dbReference type="RuleBase" id="RU000304"/>
    </source>
</evidence>
<dbReference type="GO" id="GO:0010389">
    <property type="term" value="P:regulation of G2/M transition of mitotic cell cycle"/>
    <property type="evidence" value="ECO:0007669"/>
    <property type="project" value="TreeGrafter"/>
</dbReference>
<dbReference type="GO" id="GO:0007165">
    <property type="term" value="P:signal transduction"/>
    <property type="evidence" value="ECO:0007669"/>
    <property type="project" value="TreeGrafter"/>
</dbReference>
<proteinExistence type="inferred from homology"/>
<comment type="caution">
    <text evidence="17">The sequence shown here is derived from an EMBL/GenBank/DDBJ whole genome shotgun (WGS) entry which is preliminary data.</text>
</comment>
<keyword evidence="3 15" id="KW-0723">Serine/threonine-protein kinase</keyword>
<dbReference type="Gene3D" id="3.30.200.20">
    <property type="entry name" value="Phosphorylase Kinase, domain 1"/>
    <property type="match status" value="1"/>
</dbReference>
<dbReference type="Pfam" id="PF00069">
    <property type="entry name" value="Pkinase"/>
    <property type="match status" value="1"/>
</dbReference>
<keyword evidence="4" id="KW-0808">Transferase</keyword>
<evidence type="ECO:0000256" key="14">
    <source>
        <dbReference type="PROSITE-ProRule" id="PRU10141"/>
    </source>
</evidence>
<dbReference type="Gene3D" id="1.10.510.10">
    <property type="entry name" value="Transferase(Phosphotransferase) domain 1"/>
    <property type="match status" value="1"/>
</dbReference>
<dbReference type="GO" id="GO:0005737">
    <property type="term" value="C:cytoplasm"/>
    <property type="evidence" value="ECO:0007669"/>
    <property type="project" value="TreeGrafter"/>
</dbReference>
<evidence type="ECO:0000256" key="3">
    <source>
        <dbReference type="ARBA" id="ARBA00022527"/>
    </source>
</evidence>
<evidence type="ECO:0000256" key="1">
    <source>
        <dbReference type="ARBA" id="ARBA00006485"/>
    </source>
</evidence>
<dbReference type="PROSITE" id="PS00107">
    <property type="entry name" value="PROTEIN_KINASE_ATP"/>
    <property type="match status" value="1"/>
</dbReference>
<dbReference type="InterPro" id="IPR000719">
    <property type="entry name" value="Prot_kinase_dom"/>
</dbReference>
<dbReference type="AlphaFoldDB" id="A0A9W7GFU4"/>
<dbReference type="GO" id="GO:0030332">
    <property type="term" value="F:cyclin binding"/>
    <property type="evidence" value="ECO:0007669"/>
    <property type="project" value="TreeGrafter"/>
</dbReference>
<dbReference type="PANTHER" id="PTHR24056">
    <property type="entry name" value="CELL DIVISION PROTEIN KINASE"/>
    <property type="match status" value="1"/>
</dbReference>
<evidence type="ECO:0000256" key="10">
    <source>
        <dbReference type="ARBA" id="ARBA00041902"/>
    </source>
</evidence>
<feature type="binding site" evidence="14">
    <location>
        <position position="52"/>
    </location>
    <ligand>
        <name>ATP</name>
        <dbReference type="ChEBI" id="CHEBI:30616"/>
    </ligand>
</feature>
<keyword evidence="18" id="KW-1185">Reference proteome</keyword>
<reference evidence="18" key="1">
    <citation type="journal article" date="2023" name="Commun. Biol.">
        <title>Genome analysis of Parmales, the sister group of diatoms, reveals the evolutionary specialization of diatoms from phago-mixotrophs to photoautotrophs.</title>
        <authorList>
            <person name="Ban H."/>
            <person name="Sato S."/>
            <person name="Yoshikawa S."/>
            <person name="Yamada K."/>
            <person name="Nakamura Y."/>
            <person name="Ichinomiya M."/>
            <person name="Sato N."/>
            <person name="Blanc-Mathieu R."/>
            <person name="Endo H."/>
            <person name="Kuwata A."/>
            <person name="Ogata H."/>
        </authorList>
    </citation>
    <scope>NUCLEOTIDE SEQUENCE [LARGE SCALE GENOMIC DNA]</scope>
</reference>
<dbReference type="PROSITE" id="PS50011">
    <property type="entry name" value="PROTEIN_KINASE_DOM"/>
    <property type="match status" value="1"/>
</dbReference>
<keyword evidence="5 14" id="KW-0547">Nucleotide-binding</keyword>
<dbReference type="SMART" id="SM00220">
    <property type="entry name" value="S_TKc"/>
    <property type="match status" value="1"/>
</dbReference>
<dbReference type="InterPro" id="IPR008271">
    <property type="entry name" value="Ser/Thr_kinase_AS"/>
</dbReference>
<dbReference type="SUPFAM" id="SSF56112">
    <property type="entry name" value="Protein kinase-like (PK-like)"/>
    <property type="match status" value="1"/>
</dbReference>
<evidence type="ECO:0000256" key="7">
    <source>
        <dbReference type="ARBA" id="ARBA00022840"/>
    </source>
</evidence>
<dbReference type="EC" id="2.7.11.22" evidence="2"/>
<accession>A0A9W7GFU4</accession>
<evidence type="ECO:0000256" key="9">
    <source>
        <dbReference type="ARBA" id="ARBA00039612"/>
    </source>
</evidence>
<evidence type="ECO:0000256" key="12">
    <source>
        <dbReference type="ARBA" id="ARBA00047811"/>
    </source>
</evidence>
<dbReference type="InterPro" id="IPR011009">
    <property type="entry name" value="Kinase-like_dom_sf"/>
</dbReference>
<dbReference type="CDD" id="cd07829">
    <property type="entry name" value="STKc_CDK_like"/>
    <property type="match status" value="1"/>
</dbReference>
<evidence type="ECO:0000256" key="8">
    <source>
        <dbReference type="ARBA" id="ARBA00038543"/>
    </source>
</evidence>
<keyword evidence="7 14" id="KW-0067">ATP-binding</keyword>
<evidence type="ECO:0000256" key="5">
    <source>
        <dbReference type="ARBA" id="ARBA00022741"/>
    </source>
</evidence>
<sequence length="334" mass="37719">MSSTPQDDPNQNNDDMSDLGKYKRVEIIGEGAYGVVYKGINTETGEQVAIKKIRLHECSTSEGVPRAVVREVGLLKELSESPFIVSLLSVIGYRGRLLLVFEFLSYDLKTYMDERTDPKTGLRLPEISARSLSSQLLSGVKHCHARRVIHRDLKPHNILVSTDGRVKIADFGLARLTSLPNRPYTREVVTLWYRSPEILLGCLEYGMSVDCWSCGCVIGEIVTGRPLFTGQSEIDQIIKIMRVMGTPDDGVWEGVEKMPYWQDRFPKFAKLDIEKTNGLGGRPKEVVEGLLRMNPRKRLSAHDALKEKWFTETSSDIHRTVTYDEGIEEQQKGT</sequence>
<dbReference type="FunFam" id="1.10.510.10:FF:000611">
    <property type="entry name" value="CMGC family protein kinase"/>
    <property type="match status" value="1"/>
</dbReference>
<dbReference type="GO" id="GO:0010468">
    <property type="term" value="P:regulation of gene expression"/>
    <property type="evidence" value="ECO:0007669"/>
    <property type="project" value="TreeGrafter"/>
</dbReference>
<comment type="similarity">
    <text evidence="1">Belongs to the protein kinase superfamily. CMGC Ser/Thr protein kinase family. CDC2/CDKX subfamily.</text>
</comment>
<evidence type="ECO:0000256" key="6">
    <source>
        <dbReference type="ARBA" id="ARBA00022777"/>
    </source>
</evidence>
<dbReference type="PROSITE" id="PS00108">
    <property type="entry name" value="PROTEIN_KINASE_ST"/>
    <property type="match status" value="1"/>
</dbReference>
<name>A0A9W7GFU4_9STRA</name>
<organism evidence="17 18">
    <name type="scientific">Triparma columacea</name>
    <dbReference type="NCBI Taxonomy" id="722753"/>
    <lineage>
        <taxon>Eukaryota</taxon>
        <taxon>Sar</taxon>
        <taxon>Stramenopiles</taxon>
        <taxon>Ochrophyta</taxon>
        <taxon>Bolidophyceae</taxon>
        <taxon>Parmales</taxon>
        <taxon>Triparmaceae</taxon>
        <taxon>Triparma</taxon>
    </lineage>
</organism>
<evidence type="ECO:0000256" key="4">
    <source>
        <dbReference type="ARBA" id="ARBA00022679"/>
    </source>
</evidence>
<protein>
    <recommendedName>
        <fullName evidence="9">Cyclin-dependent kinase 2 homolog</fullName>
        <ecNumber evidence="2">2.7.11.22</ecNumber>
    </recommendedName>
    <alternativeName>
        <fullName evidence="10">Cell division control protein 2 homolog</fullName>
    </alternativeName>
    <alternativeName>
        <fullName evidence="11">cdc2-related kinase 2</fullName>
    </alternativeName>
</protein>
<comment type="catalytic activity">
    <reaction evidence="13">
        <text>L-seryl-[protein] + ATP = O-phospho-L-seryl-[protein] + ADP + H(+)</text>
        <dbReference type="Rhea" id="RHEA:17989"/>
        <dbReference type="Rhea" id="RHEA-COMP:9863"/>
        <dbReference type="Rhea" id="RHEA-COMP:11604"/>
        <dbReference type="ChEBI" id="CHEBI:15378"/>
        <dbReference type="ChEBI" id="CHEBI:29999"/>
        <dbReference type="ChEBI" id="CHEBI:30616"/>
        <dbReference type="ChEBI" id="CHEBI:83421"/>
        <dbReference type="ChEBI" id="CHEBI:456216"/>
        <dbReference type="EC" id="2.7.11.22"/>
    </reaction>
</comment>
<evidence type="ECO:0000256" key="11">
    <source>
        <dbReference type="ARBA" id="ARBA00042858"/>
    </source>
</evidence>
<dbReference type="GO" id="GO:0005634">
    <property type="term" value="C:nucleus"/>
    <property type="evidence" value="ECO:0007669"/>
    <property type="project" value="TreeGrafter"/>
</dbReference>